<dbReference type="InterPro" id="IPR050261">
    <property type="entry name" value="FrsA_esterase"/>
</dbReference>
<dbReference type="EMBL" id="CP020925">
    <property type="protein sequence ID" value="ATP21292.1"/>
    <property type="molecule type" value="Genomic_DNA"/>
</dbReference>
<dbReference type="Proteomes" id="UP000037029">
    <property type="component" value="Chromosome"/>
</dbReference>
<evidence type="ECO:0000259" key="1">
    <source>
        <dbReference type="Pfam" id="PF01738"/>
    </source>
</evidence>
<protein>
    <submittedName>
        <fullName evidence="2">Carboxymethylenebutenolidase</fullName>
    </submittedName>
    <submittedName>
        <fullName evidence="3">Prolyl oligopeptidase family serine peptidase</fullName>
    </submittedName>
</protein>
<sequence>MVLTRQTIIHDGPGGTFESVAVVDNAAAGPVPGILLVPNVLGTKEADFAYAEKVAALGYAVLVADVFGQGKRTTREDPDAGRYMNELNADRALLRDRMLGAHALLKDMSAVDAARTAAIGFCFGGKCVLDLARAGTDIAGGVSFHGVYEAPPFPNATITAKLLVCHGWEDPIAPPEATVGLAKELTEAGCDWQIHAYGHTGHAFTDESVHMPEKGLAYSADADRRSFRAMVNFLDELFG</sequence>
<dbReference type="RefSeq" id="WP_048936363.1">
    <property type="nucleotide sequence ID" value="NZ_CP020925.1"/>
</dbReference>
<evidence type="ECO:0000313" key="3">
    <source>
        <dbReference type="EMBL" id="QHD70081.1"/>
    </source>
</evidence>
<reference evidence="3 5" key="2">
    <citation type="submission" date="2019-12" db="EMBL/GenBank/DDBJ databases">
        <title>Functional and genomic insights into the Sphingobium yanoikuyae YC-JY1, a bacterium efficiently degrading bisphenol A.</title>
        <authorList>
            <person name="Jia Y."/>
            <person name="Li X."/>
            <person name="Wang J."/>
            <person name="Eltoukhy A."/>
            <person name="Lamraoui I."/>
            <person name="Yan Y."/>
        </authorList>
    </citation>
    <scope>NUCLEOTIDE SEQUENCE [LARGE SCALE GENOMIC DNA]</scope>
    <source>
        <strain evidence="3 5">YC-JY1</strain>
    </source>
</reference>
<dbReference type="Pfam" id="PF01738">
    <property type="entry name" value="DLH"/>
    <property type="match status" value="1"/>
</dbReference>
<accession>A0A0J9D793</accession>
<dbReference type="SUPFAM" id="SSF53474">
    <property type="entry name" value="alpha/beta-Hydrolases"/>
    <property type="match status" value="1"/>
</dbReference>
<name>A0A0J9D793_SPHYA</name>
<dbReference type="InterPro" id="IPR029058">
    <property type="entry name" value="AB_hydrolase_fold"/>
</dbReference>
<dbReference type="InterPro" id="IPR002925">
    <property type="entry name" value="Dienelactn_hydro"/>
</dbReference>
<dbReference type="GO" id="GO:0016787">
    <property type="term" value="F:hydrolase activity"/>
    <property type="evidence" value="ECO:0007669"/>
    <property type="project" value="InterPro"/>
</dbReference>
<proteinExistence type="predicted"/>
<evidence type="ECO:0000313" key="5">
    <source>
        <dbReference type="Proteomes" id="UP000464086"/>
    </source>
</evidence>
<reference evidence="2 4" key="1">
    <citation type="submission" date="2017-04" db="EMBL/GenBank/DDBJ databases">
        <title>Characterization, genome and methylation analysis of a phthalic acid esters degrading strain Sphingobium yanoikuyae SHJ.</title>
        <authorList>
            <person name="Feng L."/>
        </authorList>
    </citation>
    <scope>NUCLEOTIDE SEQUENCE [LARGE SCALE GENOMIC DNA]</scope>
    <source>
        <strain evidence="2 4">SHJ</strain>
    </source>
</reference>
<evidence type="ECO:0000313" key="2">
    <source>
        <dbReference type="EMBL" id="ATP21292.1"/>
    </source>
</evidence>
<organism evidence="2 4">
    <name type="scientific">Sphingobium yanoikuyae</name>
    <name type="common">Sphingomonas yanoikuyae</name>
    <dbReference type="NCBI Taxonomy" id="13690"/>
    <lineage>
        <taxon>Bacteria</taxon>
        <taxon>Pseudomonadati</taxon>
        <taxon>Pseudomonadota</taxon>
        <taxon>Alphaproteobacteria</taxon>
        <taxon>Sphingomonadales</taxon>
        <taxon>Sphingomonadaceae</taxon>
        <taxon>Sphingobium</taxon>
    </lineage>
</organism>
<feature type="domain" description="Dienelactone hydrolase" evidence="1">
    <location>
        <begin position="25"/>
        <end position="236"/>
    </location>
</feature>
<gene>
    <name evidence="2" type="ORF">BV87_24855</name>
    <name evidence="3" type="ORF">GS397_25680</name>
</gene>
<dbReference type="EMBL" id="CP047218">
    <property type="protein sequence ID" value="QHD70081.1"/>
    <property type="molecule type" value="Genomic_DNA"/>
</dbReference>
<evidence type="ECO:0000313" key="4">
    <source>
        <dbReference type="Proteomes" id="UP000037029"/>
    </source>
</evidence>
<dbReference type="Gene3D" id="3.40.50.1820">
    <property type="entry name" value="alpha/beta hydrolase"/>
    <property type="match status" value="1"/>
</dbReference>
<dbReference type="PANTHER" id="PTHR22946">
    <property type="entry name" value="DIENELACTONE HYDROLASE DOMAIN-CONTAINING PROTEIN-RELATED"/>
    <property type="match status" value="1"/>
</dbReference>
<dbReference type="Proteomes" id="UP000464086">
    <property type="component" value="Chromosome"/>
</dbReference>
<dbReference type="AlphaFoldDB" id="A0A0J9D793"/>
<dbReference type="PANTHER" id="PTHR22946:SF0">
    <property type="entry name" value="DIENELACTONE HYDROLASE DOMAIN-CONTAINING PROTEIN"/>
    <property type="match status" value="1"/>
</dbReference>